<organism evidence="1 2">
    <name type="scientific">Russula earlei</name>
    <dbReference type="NCBI Taxonomy" id="71964"/>
    <lineage>
        <taxon>Eukaryota</taxon>
        <taxon>Fungi</taxon>
        <taxon>Dikarya</taxon>
        <taxon>Basidiomycota</taxon>
        <taxon>Agaricomycotina</taxon>
        <taxon>Agaricomycetes</taxon>
        <taxon>Russulales</taxon>
        <taxon>Russulaceae</taxon>
        <taxon>Russula</taxon>
    </lineage>
</organism>
<sequence>MSSSQNPQQTLMGCRWTSKRNFRDKYLETWIDGITVTGISIFKKAIEKARKPLLRSFQPGDSVDKIREKMSLMAITTDWISHLGHPLFGTYWDSLPVDHRNIMDYTKQKLLFGPTVLENNPNGVLACPSIRLAVMFIMDISARDKLVTMAGSKPLLAEATYDLMKDMEMNAVRHLANHSCVDRGRRGELVATLLIMQGFDAAWAISNPSVVTNCHNNRWVTVVDFMRASLPESNYRALLRPSASFAIPSRSGKVIETYYPFQGTTHLFGTASSWCSAKRSLCGEDDIKCDRAHIAWLTRTRACL</sequence>
<dbReference type="EMBL" id="JAGFNK010000002">
    <property type="protein sequence ID" value="KAI9513158.1"/>
    <property type="molecule type" value="Genomic_DNA"/>
</dbReference>
<keyword evidence="2" id="KW-1185">Reference proteome</keyword>
<protein>
    <submittedName>
        <fullName evidence="1">Uncharacterized protein</fullName>
    </submittedName>
</protein>
<name>A0ACC0UNM9_9AGAM</name>
<dbReference type="Proteomes" id="UP001207468">
    <property type="component" value="Unassembled WGS sequence"/>
</dbReference>
<evidence type="ECO:0000313" key="2">
    <source>
        <dbReference type="Proteomes" id="UP001207468"/>
    </source>
</evidence>
<comment type="caution">
    <text evidence="1">The sequence shown here is derived from an EMBL/GenBank/DDBJ whole genome shotgun (WGS) entry which is preliminary data.</text>
</comment>
<evidence type="ECO:0000313" key="1">
    <source>
        <dbReference type="EMBL" id="KAI9513158.1"/>
    </source>
</evidence>
<gene>
    <name evidence="1" type="ORF">F5148DRAFT_1317689</name>
</gene>
<proteinExistence type="predicted"/>
<reference evidence="1" key="1">
    <citation type="submission" date="2021-03" db="EMBL/GenBank/DDBJ databases">
        <title>Evolutionary priming and transition to the ectomycorrhizal habit in an iconic lineage of mushroom-forming fungi: is preadaptation a requirement?</title>
        <authorList>
            <consortium name="DOE Joint Genome Institute"/>
            <person name="Looney B.P."/>
            <person name="Miyauchi S."/>
            <person name="Morin E."/>
            <person name="Drula E."/>
            <person name="Courty P.E."/>
            <person name="Chicoki N."/>
            <person name="Fauchery L."/>
            <person name="Kohler A."/>
            <person name="Kuo A."/>
            <person name="LaButti K."/>
            <person name="Pangilinan J."/>
            <person name="Lipzen A."/>
            <person name="Riley R."/>
            <person name="Andreopoulos W."/>
            <person name="He G."/>
            <person name="Johnson J."/>
            <person name="Barry K.W."/>
            <person name="Grigoriev I.V."/>
            <person name="Nagy L."/>
            <person name="Hibbett D."/>
            <person name="Henrissat B."/>
            <person name="Matheny P.B."/>
            <person name="Labbe J."/>
            <person name="Martin A.F."/>
        </authorList>
    </citation>
    <scope>NUCLEOTIDE SEQUENCE</scope>
    <source>
        <strain evidence="1">BPL698</strain>
    </source>
</reference>
<accession>A0ACC0UNM9</accession>